<dbReference type="Pfam" id="PF00438">
    <property type="entry name" value="S-AdoMet_synt_N"/>
    <property type="match status" value="1"/>
</dbReference>
<feature type="domain" description="S-adenosylmethionine synthetase N-terminal" evidence="12">
    <location>
        <begin position="1"/>
        <end position="50"/>
    </location>
</feature>
<evidence type="ECO:0000256" key="11">
    <source>
        <dbReference type="RuleBase" id="RU004462"/>
    </source>
</evidence>
<dbReference type="InterPro" id="IPR022636">
    <property type="entry name" value="S-AdoMet_synthetase_sfam"/>
</dbReference>
<dbReference type="InterPro" id="IPR022628">
    <property type="entry name" value="S-AdoMet_synt_N"/>
</dbReference>
<comment type="catalytic activity">
    <reaction evidence="10">
        <text>L-methionine + ATP + H2O = S-adenosyl-L-methionine + phosphate + diphosphate</text>
        <dbReference type="Rhea" id="RHEA:21080"/>
        <dbReference type="ChEBI" id="CHEBI:15377"/>
        <dbReference type="ChEBI" id="CHEBI:30616"/>
        <dbReference type="ChEBI" id="CHEBI:33019"/>
        <dbReference type="ChEBI" id="CHEBI:43474"/>
        <dbReference type="ChEBI" id="CHEBI:57844"/>
        <dbReference type="ChEBI" id="CHEBI:59789"/>
        <dbReference type="EC" id="2.5.1.6"/>
    </reaction>
</comment>
<dbReference type="PROSITE" id="PS00377">
    <property type="entry name" value="ADOMET_SYNTHASE_2"/>
    <property type="match status" value="1"/>
</dbReference>
<gene>
    <name evidence="15" type="ORF">BdWA1_001526</name>
</gene>
<evidence type="ECO:0000256" key="7">
    <source>
        <dbReference type="ARBA" id="ARBA00022840"/>
    </source>
</evidence>
<evidence type="ECO:0000256" key="3">
    <source>
        <dbReference type="ARBA" id="ARBA00022563"/>
    </source>
</evidence>
<evidence type="ECO:0000256" key="9">
    <source>
        <dbReference type="ARBA" id="ARBA00022958"/>
    </source>
</evidence>
<evidence type="ECO:0000259" key="12">
    <source>
        <dbReference type="Pfam" id="PF00438"/>
    </source>
</evidence>
<dbReference type="FunFam" id="3.30.300.10:FF:000003">
    <property type="entry name" value="S-adenosylmethionine synthase"/>
    <property type="match status" value="1"/>
</dbReference>
<name>A0AAD9UNV7_9APIC</name>
<dbReference type="GO" id="GO:0046872">
    <property type="term" value="F:metal ion binding"/>
    <property type="evidence" value="ECO:0007669"/>
    <property type="project" value="UniProtKB-KW"/>
</dbReference>
<keyword evidence="9 10" id="KW-0630">Potassium</keyword>
<evidence type="ECO:0000256" key="10">
    <source>
        <dbReference type="RuleBase" id="RU000541"/>
    </source>
</evidence>
<reference evidence="15" key="1">
    <citation type="journal article" date="2023" name="Nat. Microbiol.">
        <title>Babesia duncani multi-omics identifies virulence factors and drug targets.</title>
        <authorList>
            <person name="Singh P."/>
            <person name="Lonardi S."/>
            <person name="Liang Q."/>
            <person name="Vydyam P."/>
            <person name="Khabirova E."/>
            <person name="Fang T."/>
            <person name="Gihaz S."/>
            <person name="Thekkiniath J."/>
            <person name="Munshi M."/>
            <person name="Abel S."/>
            <person name="Ciampossin L."/>
            <person name="Batugedara G."/>
            <person name="Gupta M."/>
            <person name="Lu X.M."/>
            <person name="Lenz T."/>
            <person name="Chakravarty S."/>
            <person name="Cornillot E."/>
            <person name="Hu Y."/>
            <person name="Ma W."/>
            <person name="Gonzalez L.M."/>
            <person name="Sanchez S."/>
            <person name="Estrada K."/>
            <person name="Sanchez-Flores A."/>
            <person name="Montero E."/>
            <person name="Harb O.S."/>
            <person name="Le Roch K.G."/>
            <person name="Mamoun C.B."/>
        </authorList>
    </citation>
    <scope>NUCLEOTIDE SEQUENCE</scope>
    <source>
        <strain evidence="15">WA1</strain>
    </source>
</reference>
<dbReference type="SUPFAM" id="SSF55973">
    <property type="entry name" value="S-adenosylmethionine synthetase"/>
    <property type="match status" value="3"/>
</dbReference>
<comment type="similarity">
    <text evidence="2 11">Belongs to the AdoMet synthase family.</text>
</comment>
<dbReference type="CDD" id="cd18079">
    <property type="entry name" value="S-AdoMet_synt"/>
    <property type="match status" value="1"/>
</dbReference>
<dbReference type="InterPro" id="IPR022629">
    <property type="entry name" value="S-AdoMet_synt_central"/>
</dbReference>
<keyword evidence="5 10" id="KW-0479">Metal-binding</keyword>
<dbReference type="Proteomes" id="UP001214638">
    <property type="component" value="Unassembled WGS sequence"/>
</dbReference>
<dbReference type="PIRSF" id="PIRSF000497">
    <property type="entry name" value="MAT"/>
    <property type="match status" value="1"/>
</dbReference>
<comment type="cofactor">
    <cofactor evidence="10">
        <name>K(+)</name>
        <dbReference type="ChEBI" id="CHEBI:29103"/>
    </cofactor>
    <text evidence="10">Binds 1 potassium ion per subunit. The potassium ion interacts primarily with the substrate.</text>
</comment>
<dbReference type="PROSITE" id="PS00376">
    <property type="entry name" value="ADOMET_SYNTHASE_1"/>
    <property type="match status" value="1"/>
</dbReference>
<keyword evidence="6 10" id="KW-0547">Nucleotide-binding</keyword>
<sequence>MIFGEITTRAKVNYEQVARNVLRNIGYTSDELGIDADKVEISVKIKEQAPEIARAVHLGKSLENIGAGDQGIMFGYATDETPDMMPLSHALATKLGERLTRVRKDKTLPYLRPDGKTQITVEYNCIGGHYEPVRVHTIVISTQHDPDVSLEQIRKDLFEHVIKEVIPSKFIDDNTEYFLNPSGAFTQGGPATDAGLTGRKIIVDTYGGWGGHGGGCFSGKDCTKVDRSGAYYARLVAKSLVANGFCKRALVQVAYSIAIAQPISLHVDTFGTCAEGYTDQALERIIVRNFDFRVGCIIKELNLKRPIFSKTCVYGHFGKSGEEFTWEIAKDLTHEKMNHIDLKPTQ</sequence>
<dbReference type="GO" id="GO:0005524">
    <property type="term" value="F:ATP binding"/>
    <property type="evidence" value="ECO:0007669"/>
    <property type="project" value="UniProtKB-KW"/>
</dbReference>
<keyword evidence="8 10" id="KW-0460">Magnesium</keyword>
<dbReference type="KEGG" id="bdw:94335824"/>
<evidence type="ECO:0000313" key="16">
    <source>
        <dbReference type="Proteomes" id="UP001214638"/>
    </source>
</evidence>
<keyword evidence="4 10" id="KW-0808">Transferase</keyword>
<evidence type="ECO:0000256" key="6">
    <source>
        <dbReference type="ARBA" id="ARBA00022741"/>
    </source>
</evidence>
<dbReference type="Pfam" id="PF02773">
    <property type="entry name" value="S-AdoMet_synt_C"/>
    <property type="match status" value="1"/>
</dbReference>
<accession>A0AAD9UNV7</accession>
<dbReference type="GO" id="GO:0006556">
    <property type="term" value="P:S-adenosylmethionine biosynthetic process"/>
    <property type="evidence" value="ECO:0007669"/>
    <property type="project" value="InterPro"/>
</dbReference>
<dbReference type="AlphaFoldDB" id="A0AAD9UNV7"/>
<dbReference type="GO" id="GO:0006730">
    <property type="term" value="P:one-carbon metabolic process"/>
    <property type="evidence" value="ECO:0007669"/>
    <property type="project" value="UniProtKB-KW"/>
</dbReference>
<feature type="domain" description="S-adenosylmethionine synthetase C-terminal" evidence="14">
    <location>
        <begin position="188"/>
        <end position="327"/>
    </location>
</feature>
<evidence type="ECO:0000259" key="13">
    <source>
        <dbReference type="Pfam" id="PF02772"/>
    </source>
</evidence>
<evidence type="ECO:0000256" key="5">
    <source>
        <dbReference type="ARBA" id="ARBA00022723"/>
    </source>
</evidence>
<keyword evidence="16" id="KW-1185">Reference proteome</keyword>
<evidence type="ECO:0000256" key="4">
    <source>
        <dbReference type="ARBA" id="ARBA00022679"/>
    </source>
</evidence>
<dbReference type="GO" id="GO:0004478">
    <property type="term" value="F:methionine adenosyltransferase activity"/>
    <property type="evidence" value="ECO:0007669"/>
    <property type="project" value="UniProtKB-EC"/>
</dbReference>
<protein>
    <recommendedName>
        <fullName evidence="10">S-adenosylmethionine synthase</fullName>
        <ecNumber evidence="10">2.5.1.6</ecNumber>
    </recommendedName>
</protein>
<dbReference type="PANTHER" id="PTHR11964">
    <property type="entry name" value="S-ADENOSYLMETHIONINE SYNTHETASE"/>
    <property type="match status" value="1"/>
</dbReference>
<evidence type="ECO:0000256" key="8">
    <source>
        <dbReference type="ARBA" id="ARBA00022842"/>
    </source>
</evidence>
<evidence type="ECO:0000256" key="1">
    <source>
        <dbReference type="ARBA" id="ARBA00005224"/>
    </source>
</evidence>
<evidence type="ECO:0000313" key="15">
    <source>
        <dbReference type="EMBL" id="KAK2196284.1"/>
    </source>
</evidence>
<dbReference type="EMBL" id="JALLKP010000002">
    <property type="protein sequence ID" value="KAK2196284.1"/>
    <property type="molecule type" value="Genomic_DNA"/>
</dbReference>
<feature type="domain" description="S-adenosylmethionine synthetase central" evidence="13">
    <location>
        <begin position="65"/>
        <end position="185"/>
    </location>
</feature>
<comment type="caution">
    <text evidence="15">The sequence shown here is derived from an EMBL/GenBank/DDBJ whole genome shotgun (WGS) entry which is preliminary data.</text>
</comment>
<dbReference type="GeneID" id="94335824"/>
<keyword evidence="3 10" id="KW-0554">One-carbon metabolism</keyword>
<dbReference type="NCBIfam" id="TIGR01034">
    <property type="entry name" value="metK"/>
    <property type="match status" value="1"/>
</dbReference>
<comment type="pathway">
    <text evidence="1 10">Amino-acid biosynthesis; S-adenosyl-L-methionine biosynthesis; S-adenosyl-L-methionine from L-methionine: step 1/1.</text>
</comment>
<evidence type="ECO:0000256" key="2">
    <source>
        <dbReference type="ARBA" id="ARBA00009685"/>
    </source>
</evidence>
<dbReference type="Pfam" id="PF02772">
    <property type="entry name" value="S-AdoMet_synt_M"/>
    <property type="match status" value="1"/>
</dbReference>
<dbReference type="InterPro" id="IPR022631">
    <property type="entry name" value="ADOMET_SYNTHASE_CS"/>
</dbReference>
<dbReference type="EC" id="2.5.1.6" evidence="10"/>
<evidence type="ECO:0000259" key="14">
    <source>
        <dbReference type="Pfam" id="PF02773"/>
    </source>
</evidence>
<dbReference type="RefSeq" id="XP_067803126.1">
    <property type="nucleotide sequence ID" value="XM_067946562.1"/>
</dbReference>
<comment type="function">
    <text evidence="10">Catalyzes the formation of S-adenosylmethionine from methionine and ATP.</text>
</comment>
<comment type="cofactor">
    <cofactor evidence="10">
        <name>Mg(2+)</name>
        <dbReference type="ChEBI" id="CHEBI:18420"/>
    </cofactor>
    <text evidence="10">Binds 2 magnesium ions per subunit. The magnesium ions interact primarily with the substrate.</text>
</comment>
<organism evidence="15 16">
    <name type="scientific">Babesia duncani</name>
    <dbReference type="NCBI Taxonomy" id="323732"/>
    <lineage>
        <taxon>Eukaryota</taxon>
        <taxon>Sar</taxon>
        <taxon>Alveolata</taxon>
        <taxon>Apicomplexa</taxon>
        <taxon>Aconoidasida</taxon>
        <taxon>Piroplasmida</taxon>
        <taxon>Babesiidae</taxon>
        <taxon>Babesia</taxon>
    </lineage>
</organism>
<dbReference type="InterPro" id="IPR002133">
    <property type="entry name" value="S-AdoMet_synthetase"/>
</dbReference>
<dbReference type="Gene3D" id="3.30.300.10">
    <property type="match status" value="3"/>
</dbReference>
<keyword evidence="7 10" id="KW-0067">ATP-binding</keyword>
<dbReference type="InterPro" id="IPR022630">
    <property type="entry name" value="S-AdoMet_synt_C"/>
</dbReference>
<proteinExistence type="inferred from homology"/>